<keyword evidence="4" id="KW-1185">Reference proteome</keyword>
<sequence>MRHTKRNLLAAALLAVAVSSPSFAQPQAVSDEALEEVSGQGLQIVENHNATFGNHGPLNSQNNNLDSVQVNDEGMVKSEVGYGGVFANSAVNTTANYLYDSVTPPPPPPPSGNKVYSNSFHQENINTAKNHNNHANNAHYEELNAIAGNLNKETQRVNTEPEDLNPVEIVEQYNNNNSVQINETGQVGSSGILLTNAAQSAVNSAENYFVAAGVDGTEGLQINNQTASNFDNYAEASGDDSIAVAFNAEAGATQMINNGGTLLSHNPDKTENVIIYDQDNNNNSVQLNDFAQKETNYMTLKNIANSSANNGVNVIHVTGDVKESSLSQTNNQIASNHTNEASAETAIAVNINKERQIIDNGHYTGTRDPKDPKAQIKNQNNNNNSVQLNRDAQTDSSAMIMENAALSAVNTGLNLAHIGGSTVDSSLNQANVQTASNFNNKAKGELLAGAGNAELGITQDVNNYWTEVGTQNNNNNSVQLNGNAQSGVSGIVIENIANSASNTGVNVLAGGEVGMIEPATGDFSTELNQTNNQTASNHTNNANALYDSDAMAVAANINKQTQVIRNFTTDNPPDLIYVYDQDNNNNSVQLNDHTQSGVNSLILSNFALAAVNTGLNVMNAGNINGSFINQTNIQVASNFKNTANGATAIAGNAEWTNSYFYKTGEHEVGQMIENIHAVIPAEKEQNNNNNSVQINDYAQTVASTLITANIANSAANIAFNLMNTGDITDSTVTQTNTQTAENHVNYADASDFAVAANINKQKQYIYNCNCSSIEGEQNNNMNSVQINDNGQAGINTYLLVNAAGSAVNAGVNMLSAGTISGSSVTQINNATAVNFSNTASGETAIAGNGDIGMGIGIGLPTF</sequence>
<feature type="signal peptide" evidence="2">
    <location>
        <begin position="1"/>
        <end position="24"/>
    </location>
</feature>
<gene>
    <name evidence="3" type="ORF">SAMN06265182_0159</name>
</gene>
<evidence type="ECO:0000313" key="4">
    <source>
        <dbReference type="Proteomes" id="UP000219036"/>
    </source>
</evidence>
<evidence type="ECO:0000313" key="3">
    <source>
        <dbReference type="EMBL" id="SNZ02593.1"/>
    </source>
</evidence>
<protein>
    <recommendedName>
        <fullName evidence="5">Curlin associated repeat-containing protein</fullName>
    </recommendedName>
</protein>
<dbReference type="EMBL" id="OBEI01000001">
    <property type="protein sequence ID" value="SNZ02593.1"/>
    <property type="molecule type" value="Genomic_DNA"/>
</dbReference>
<feature type="compositionally biased region" description="Basic and acidic residues" evidence="1">
    <location>
        <begin position="365"/>
        <end position="374"/>
    </location>
</feature>
<name>A0A285N0Z0_9AQUI</name>
<organism evidence="3 4">
    <name type="scientific">Persephonella hydrogeniphila</name>
    <dbReference type="NCBI Taxonomy" id="198703"/>
    <lineage>
        <taxon>Bacteria</taxon>
        <taxon>Pseudomonadati</taxon>
        <taxon>Aquificota</taxon>
        <taxon>Aquificia</taxon>
        <taxon>Aquificales</taxon>
        <taxon>Hydrogenothermaceae</taxon>
        <taxon>Persephonella</taxon>
    </lineage>
</organism>
<evidence type="ECO:0000256" key="1">
    <source>
        <dbReference type="SAM" id="MobiDB-lite"/>
    </source>
</evidence>
<dbReference type="AlphaFoldDB" id="A0A285N0Z0"/>
<feature type="chain" id="PRO_5013261684" description="Curlin associated repeat-containing protein" evidence="2">
    <location>
        <begin position="25"/>
        <end position="862"/>
    </location>
</feature>
<accession>A0A285N0Z0</accession>
<feature type="region of interest" description="Disordered" evidence="1">
    <location>
        <begin position="358"/>
        <end position="388"/>
    </location>
</feature>
<dbReference type="RefSeq" id="WP_096999362.1">
    <property type="nucleotide sequence ID" value="NZ_OBEI01000001.1"/>
</dbReference>
<proteinExistence type="predicted"/>
<keyword evidence="2" id="KW-0732">Signal</keyword>
<reference evidence="4" key="1">
    <citation type="submission" date="2017-09" db="EMBL/GenBank/DDBJ databases">
        <authorList>
            <person name="Varghese N."/>
            <person name="Submissions S."/>
        </authorList>
    </citation>
    <scope>NUCLEOTIDE SEQUENCE [LARGE SCALE GENOMIC DNA]</scope>
    <source>
        <strain evidence="4">DSM 15103</strain>
    </source>
</reference>
<evidence type="ECO:0000256" key="2">
    <source>
        <dbReference type="SAM" id="SignalP"/>
    </source>
</evidence>
<dbReference type="Proteomes" id="UP000219036">
    <property type="component" value="Unassembled WGS sequence"/>
</dbReference>
<dbReference type="OrthoDB" id="10792at2"/>
<evidence type="ECO:0008006" key="5">
    <source>
        <dbReference type="Google" id="ProtNLM"/>
    </source>
</evidence>